<dbReference type="PROSITE" id="PS01305">
    <property type="entry name" value="MOAA_NIFB_PQQE"/>
    <property type="match status" value="1"/>
</dbReference>
<dbReference type="InterPro" id="IPR036105">
    <property type="entry name" value="DiNase_FeMo-co_biosyn_sf"/>
</dbReference>
<comment type="pathway">
    <text evidence="3">Cofactor biosynthesis; Fe-Mo cofactor biosynthesis.</text>
</comment>
<dbReference type="SUPFAM" id="SSF102114">
    <property type="entry name" value="Radical SAM enzymes"/>
    <property type="match status" value="1"/>
</dbReference>
<keyword evidence="7" id="KW-0949">S-adenosyl-L-methionine</keyword>
<dbReference type="InterPro" id="IPR034165">
    <property type="entry name" value="NifB_C"/>
</dbReference>
<evidence type="ECO:0000256" key="8">
    <source>
        <dbReference type="ARBA" id="ARBA00022723"/>
    </source>
</evidence>
<evidence type="ECO:0000256" key="3">
    <source>
        <dbReference type="ARBA" id="ARBA00005155"/>
    </source>
</evidence>
<evidence type="ECO:0000256" key="13">
    <source>
        <dbReference type="ARBA" id="ARBA00030926"/>
    </source>
</evidence>
<dbReference type="SUPFAM" id="SSF53146">
    <property type="entry name" value="Nitrogenase accessory factor-like"/>
    <property type="match status" value="1"/>
</dbReference>
<comment type="cofactor">
    <cofactor evidence="1">
        <name>[4Fe-4S] cluster</name>
        <dbReference type="ChEBI" id="CHEBI:49883"/>
    </cofactor>
</comment>
<dbReference type="InterPro" id="IPR013785">
    <property type="entry name" value="Aldolase_TIM"/>
</dbReference>
<dbReference type="GO" id="GO:0032324">
    <property type="term" value="P:molybdopterin cofactor biosynthetic process"/>
    <property type="evidence" value="ECO:0007669"/>
    <property type="project" value="UniProtKB-ARBA"/>
</dbReference>
<dbReference type="PANTHER" id="PTHR43787">
    <property type="entry name" value="FEMO COFACTOR BIOSYNTHESIS PROTEIN NIFB-RELATED"/>
    <property type="match status" value="1"/>
</dbReference>
<keyword evidence="8" id="KW-0479">Metal-binding</keyword>
<dbReference type="PANTHER" id="PTHR43787:SF13">
    <property type="entry name" value="FEMO COFACTOR BIOSYNTHESIS PROTEIN NIFB"/>
    <property type="match status" value="1"/>
</dbReference>
<gene>
    <name evidence="16" type="ORF">SAMN04488136_11863</name>
</gene>
<evidence type="ECO:0000313" key="16">
    <source>
        <dbReference type="EMBL" id="SDH51910.1"/>
    </source>
</evidence>
<keyword evidence="6" id="KW-0004">4Fe-4S</keyword>
<dbReference type="Proteomes" id="UP000198854">
    <property type="component" value="Unassembled WGS sequence"/>
</dbReference>
<keyword evidence="17" id="KW-1185">Reference proteome</keyword>
<dbReference type="GO" id="GO:0016829">
    <property type="term" value="F:lyase activity"/>
    <property type="evidence" value="ECO:0007669"/>
    <property type="project" value="UniProtKB-KW"/>
</dbReference>
<dbReference type="NCBIfam" id="TIGR01290">
    <property type="entry name" value="nifB"/>
    <property type="match status" value="1"/>
</dbReference>
<evidence type="ECO:0000256" key="2">
    <source>
        <dbReference type="ARBA" id="ARBA00003522"/>
    </source>
</evidence>
<name>A0A1G8D413_9VIBR</name>
<dbReference type="GO" id="GO:0046872">
    <property type="term" value="F:metal ion binding"/>
    <property type="evidence" value="ECO:0007669"/>
    <property type="project" value="UniProtKB-KW"/>
</dbReference>
<evidence type="ECO:0000256" key="7">
    <source>
        <dbReference type="ARBA" id="ARBA00022691"/>
    </source>
</evidence>
<dbReference type="PROSITE" id="PS51918">
    <property type="entry name" value="RADICAL_SAM"/>
    <property type="match status" value="1"/>
</dbReference>
<dbReference type="Pfam" id="PF02579">
    <property type="entry name" value="Nitro_FeMo-Co"/>
    <property type="match status" value="1"/>
</dbReference>
<evidence type="ECO:0000256" key="6">
    <source>
        <dbReference type="ARBA" id="ARBA00022485"/>
    </source>
</evidence>
<dbReference type="Gene3D" id="3.30.420.130">
    <property type="entry name" value="Dinitrogenase iron-molybdenum cofactor biosynthesis domain"/>
    <property type="match status" value="1"/>
</dbReference>
<dbReference type="CDD" id="cd00852">
    <property type="entry name" value="NifB"/>
    <property type="match status" value="1"/>
</dbReference>
<keyword evidence="10" id="KW-0411">Iron-sulfur</keyword>
<reference evidence="17" key="1">
    <citation type="submission" date="2016-10" db="EMBL/GenBank/DDBJ databases">
        <authorList>
            <person name="Varghese N."/>
            <person name="Submissions S."/>
        </authorList>
    </citation>
    <scope>NUCLEOTIDE SEQUENCE [LARGE SCALE GENOMIC DNA]</scope>
    <source>
        <strain evidence="17">CGMCC 1.10228</strain>
    </source>
</reference>
<evidence type="ECO:0000313" key="17">
    <source>
        <dbReference type="Proteomes" id="UP000198854"/>
    </source>
</evidence>
<evidence type="ECO:0000256" key="10">
    <source>
        <dbReference type="ARBA" id="ARBA00023014"/>
    </source>
</evidence>
<sequence length="431" mass="47720">MNIETAQPENKIKHFIGRDTQKRIEDHPCYSKNAAQYARIHLPVAPACNIQCNYCNRKFDCSNESRPGVVSNLLEPIAGLARFHSIKQRMPNLTVVGIAGPGDALANPKQTFATLKMVQKADPSVKLCISTNGLMLPDYVEELKDANVDHLTITINAVDPNIGARIYPWVYYNHQRHYGLEAAQILLDRQMLGLKMACDAGLLVKVNTVLIPGVNDHHIAELSHELKQRGAFLHNIMPLISEPEHGTFFGLNYVKGPNEQQIATARSSSSLSMPQMSHCQQCRADAVGTLTESGGGCSSKAGNSEDRYRVAVATKGSQIIDTHFGHATGFDVYEIEGNDIRFVEHRKAEQYCHGESECREEQGETLFERLSDCDEVLSVRIGITPWKALEEHGVKPNVDLAYMHVEQALGMIADEQMKLASDQNGSEQQAS</sequence>
<dbReference type="InterPro" id="IPR003731">
    <property type="entry name" value="Di-Nase_FeMo-co_biosynth"/>
</dbReference>
<dbReference type="CDD" id="cd01335">
    <property type="entry name" value="Radical_SAM"/>
    <property type="match status" value="1"/>
</dbReference>
<dbReference type="SFLD" id="SFLDS00029">
    <property type="entry name" value="Radical_SAM"/>
    <property type="match status" value="1"/>
</dbReference>
<evidence type="ECO:0000256" key="4">
    <source>
        <dbReference type="ARBA" id="ARBA00006804"/>
    </source>
</evidence>
<dbReference type="RefSeq" id="WP_093275544.1">
    <property type="nucleotide sequence ID" value="NZ_FNDD01000018.1"/>
</dbReference>
<dbReference type="STRING" id="861298.SAMN04488136_11863"/>
<dbReference type="OrthoDB" id="9785734at2"/>
<evidence type="ECO:0000256" key="5">
    <source>
        <dbReference type="ARBA" id="ARBA00021702"/>
    </source>
</evidence>
<dbReference type="SFLD" id="SFLDG01068">
    <property type="entry name" value="FeMo_cofactor_biosynthesis_pro"/>
    <property type="match status" value="1"/>
</dbReference>
<dbReference type="InterPro" id="IPR006638">
    <property type="entry name" value="Elp3/MiaA/NifB-like_rSAM"/>
</dbReference>
<dbReference type="Pfam" id="PF04055">
    <property type="entry name" value="Radical_SAM"/>
    <property type="match status" value="1"/>
</dbReference>
<dbReference type="AlphaFoldDB" id="A0A1G8D413"/>
<keyword evidence="12" id="KW-0456">Lyase</keyword>
<proteinExistence type="inferred from homology"/>
<evidence type="ECO:0000256" key="9">
    <source>
        <dbReference type="ARBA" id="ARBA00023004"/>
    </source>
</evidence>
<dbReference type="EMBL" id="FNDD01000018">
    <property type="protein sequence ID" value="SDH51910.1"/>
    <property type="molecule type" value="Genomic_DNA"/>
</dbReference>
<dbReference type="GO" id="GO:0051539">
    <property type="term" value="F:4 iron, 4 sulfur cluster binding"/>
    <property type="evidence" value="ECO:0007669"/>
    <property type="project" value="UniProtKB-KW"/>
</dbReference>
<organism evidence="16 17">
    <name type="scientific">Vibrio xiamenensis</name>
    <dbReference type="NCBI Taxonomy" id="861298"/>
    <lineage>
        <taxon>Bacteria</taxon>
        <taxon>Pseudomonadati</taxon>
        <taxon>Pseudomonadota</taxon>
        <taxon>Gammaproteobacteria</taxon>
        <taxon>Vibrionales</taxon>
        <taxon>Vibrionaceae</taxon>
        <taxon>Vibrio</taxon>
    </lineage>
</organism>
<dbReference type="InterPro" id="IPR000385">
    <property type="entry name" value="MoaA_NifB_PqqE_Fe-S-bd_CS"/>
</dbReference>
<accession>A0A1G8D413</accession>
<evidence type="ECO:0000256" key="11">
    <source>
        <dbReference type="ARBA" id="ARBA00023231"/>
    </source>
</evidence>
<feature type="domain" description="Radical SAM core" evidence="15">
    <location>
        <begin position="30"/>
        <end position="283"/>
    </location>
</feature>
<comment type="function">
    <text evidence="2">Involved in the biosynthesis of the iron-molybdenum cofactor (FeMo-co or M-cluster) found in the dinitrogenase enzyme of the nitrogenase complex in nitrogen-fixing microorganisms. NifB catalyzes the crucial step of radical SAM-dependent carbide insertion that occurs concomitant with the insertion of a 9th sulfur and the rearrangement/coupling of two [4Fe-4S] clusters into a [8Fe-9S-C] cluster, the precursor to the M-cluster.</text>
</comment>
<protein>
    <recommendedName>
        <fullName evidence="5">FeMo cofactor biosynthesis protein NifB</fullName>
    </recommendedName>
    <alternativeName>
        <fullName evidence="14">Nitrogenase cofactor maturase NifB</fullName>
    </alternativeName>
    <alternativeName>
        <fullName evidence="13">Radical SAM assemblase NifB</fullName>
    </alternativeName>
</protein>
<comment type="similarity">
    <text evidence="4">Belongs to the radical SAM superfamily. NifB family.</text>
</comment>
<dbReference type="SMART" id="SM00729">
    <property type="entry name" value="Elp3"/>
    <property type="match status" value="1"/>
</dbReference>
<evidence type="ECO:0000259" key="15">
    <source>
        <dbReference type="PROSITE" id="PS51918"/>
    </source>
</evidence>
<evidence type="ECO:0000256" key="1">
    <source>
        <dbReference type="ARBA" id="ARBA00001966"/>
    </source>
</evidence>
<keyword evidence="11" id="KW-0535">Nitrogen fixation</keyword>
<dbReference type="InterPro" id="IPR007197">
    <property type="entry name" value="rSAM"/>
</dbReference>
<evidence type="ECO:0000256" key="12">
    <source>
        <dbReference type="ARBA" id="ARBA00023239"/>
    </source>
</evidence>
<dbReference type="InterPro" id="IPR005980">
    <property type="entry name" value="Nase_CF_NifB"/>
</dbReference>
<dbReference type="InterPro" id="IPR058240">
    <property type="entry name" value="rSAM_sf"/>
</dbReference>
<dbReference type="Gene3D" id="3.20.20.70">
    <property type="entry name" value="Aldolase class I"/>
    <property type="match status" value="1"/>
</dbReference>
<dbReference type="UniPathway" id="UPA00782"/>
<dbReference type="SFLD" id="SFLDG01067">
    <property type="entry name" value="SPASM/twitch_domain_containing"/>
    <property type="match status" value="1"/>
</dbReference>
<keyword evidence="9" id="KW-0408">Iron</keyword>
<evidence type="ECO:0000256" key="14">
    <source>
        <dbReference type="ARBA" id="ARBA00032102"/>
    </source>
</evidence>
<dbReference type="SFLD" id="SFLDF00281">
    <property type="entry name" value="FeMo_cofactor_biosynthesis_pro"/>
    <property type="match status" value="1"/>
</dbReference>